<feature type="region of interest" description="Disordered" evidence="1">
    <location>
        <begin position="517"/>
        <end position="563"/>
    </location>
</feature>
<feature type="compositionally biased region" description="Polar residues" evidence="1">
    <location>
        <begin position="355"/>
        <end position="366"/>
    </location>
</feature>
<feature type="compositionally biased region" description="Polar residues" evidence="1">
    <location>
        <begin position="420"/>
        <end position="433"/>
    </location>
</feature>
<dbReference type="InParanoid" id="A0A165T0Z5"/>
<dbReference type="AlphaFoldDB" id="A0A165T0Z5"/>
<evidence type="ECO:0000256" key="1">
    <source>
        <dbReference type="SAM" id="MobiDB-lite"/>
    </source>
</evidence>
<protein>
    <submittedName>
        <fullName evidence="2">Uncharacterized protein</fullName>
    </submittedName>
</protein>
<feature type="region of interest" description="Disordered" evidence="1">
    <location>
        <begin position="296"/>
        <end position="317"/>
    </location>
</feature>
<dbReference type="OrthoDB" id="10476916at2759"/>
<organism evidence="2 3">
    <name type="scientific">Neolentinus lepideus HHB14362 ss-1</name>
    <dbReference type="NCBI Taxonomy" id="1314782"/>
    <lineage>
        <taxon>Eukaryota</taxon>
        <taxon>Fungi</taxon>
        <taxon>Dikarya</taxon>
        <taxon>Basidiomycota</taxon>
        <taxon>Agaricomycotina</taxon>
        <taxon>Agaricomycetes</taxon>
        <taxon>Gloeophyllales</taxon>
        <taxon>Gloeophyllaceae</taxon>
        <taxon>Neolentinus</taxon>
    </lineage>
</organism>
<feature type="region of interest" description="Disordered" evidence="1">
    <location>
        <begin position="332"/>
        <end position="464"/>
    </location>
</feature>
<gene>
    <name evidence="2" type="ORF">NEOLEDRAFT_1178088</name>
</gene>
<reference evidence="2 3" key="1">
    <citation type="journal article" date="2016" name="Mol. Biol. Evol.">
        <title>Comparative Genomics of Early-Diverging Mushroom-Forming Fungi Provides Insights into the Origins of Lignocellulose Decay Capabilities.</title>
        <authorList>
            <person name="Nagy L.G."/>
            <person name="Riley R."/>
            <person name="Tritt A."/>
            <person name="Adam C."/>
            <person name="Daum C."/>
            <person name="Floudas D."/>
            <person name="Sun H."/>
            <person name="Yadav J.S."/>
            <person name="Pangilinan J."/>
            <person name="Larsson K.H."/>
            <person name="Matsuura K."/>
            <person name="Barry K."/>
            <person name="Labutti K."/>
            <person name="Kuo R."/>
            <person name="Ohm R.A."/>
            <person name="Bhattacharya S.S."/>
            <person name="Shirouzu T."/>
            <person name="Yoshinaga Y."/>
            <person name="Martin F.M."/>
            <person name="Grigoriev I.V."/>
            <person name="Hibbett D.S."/>
        </authorList>
    </citation>
    <scope>NUCLEOTIDE SEQUENCE [LARGE SCALE GENOMIC DNA]</scope>
    <source>
        <strain evidence="2 3">HHB14362 ss-1</strain>
    </source>
</reference>
<name>A0A165T0Z5_9AGAM</name>
<feature type="compositionally biased region" description="Polar residues" evidence="1">
    <location>
        <begin position="99"/>
        <end position="111"/>
    </location>
</feature>
<feature type="compositionally biased region" description="Polar residues" evidence="1">
    <location>
        <begin position="170"/>
        <end position="188"/>
    </location>
</feature>
<feature type="compositionally biased region" description="Basic residues" evidence="1">
    <location>
        <begin position="372"/>
        <end position="381"/>
    </location>
</feature>
<feature type="compositionally biased region" description="Low complexity" evidence="1">
    <location>
        <begin position="1"/>
        <end position="12"/>
    </location>
</feature>
<feature type="compositionally biased region" description="Low complexity" evidence="1">
    <location>
        <begin position="260"/>
        <end position="275"/>
    </location>
</feature>
<sequence length="563" mass="59780">MRSRPSSPFDLNPLPPPPKPYADDLIPNLIDKGKGIDGQPNRRNNHDTDALSQPKGNDGEFGAGSATTEVPYVSRATSEDWQSWYPFYRESQVVAEPQDPSQSNGQNSRSLSVVPGAHPAQRVVPPLNVRKKTRDTADSSPERLDQTAFQPNVRSVGWGTETLTVAGLSTTDAGNSQANGVGNSNNSTNDDRRVNRSPYLTSQTSFADLLRRPTAAREYGLHYGDSGSDHLRTLLGLPQPTVDTNASRESQQHPHSLRPGGAVSATARGAASAGADTTQVSHSSLGSLGLGRFMNSSSATSQSHMNNESGLGLQIGGDRNVDARQSVFYVNDDTLDQSSSGDDDDDGDGEFFTPRASTSNALSFNTSAVRRSGSRSRSHSRAVHDSGAVTDVEGTRANARFATRPSHSRSVSHQLPVVGPSSSGDLLVSQRNGGSMIRATPSHPPVSGHRTTTGRRTSASDPPPPTVSFVPPIHHAQGHGSSNTSVTNLPQNTSASSLNRTLVFNISGSSVSGTISIAQQGASRSQRENTGGRPGTSGRHEYPQYWTTASFSARNIDSTARQR</sequence>
<accession>A0A165T0Z5</accession>
<evidence type="ECO:0000313" key="2">
    <source>
        <dbReference type="EMBL" id="KZT25971.1"/>
    </source>
</evidence>
<feature type="region of interest" description="Disordered" evidence="1">
    <location>
        <begin position="170"/>
        <end position="199"/>
    </location>
</feature>
<feature type="compositionally biased region" description="Polar residues" evidence="1">
    <location>
        <begin position="545"/>
        <end position="563"/>
    </location>
</feature>
<evidence type="ECO:0000313" key="3">
    <source>
        <dbReference type="Proteomes" id="UP000076761"/>
    </source>
</evidence>
<feature type="region of interest" description="Disordered" evidence="1">
    <location>
        <begin position="1"/>
        <end position="75"/>
    </location>
</feature>
<dbReference type="Proteomes" id="UP000076761">
    <property type="component" value="Unassembled WGS sequence"/>
</dbReference>
<feature type="compositionally biased region" description="Polar residues" evidence="1">
    <location>
        <begin position="296"/>
        <end position="309"/>
    </location>
</feature>
<proteinExistence type="predicted"/>
<keyword evidence="3" id="KW-1185">Reference proteome</keyword>
<feature type="region of interest" description="Disordered" evidence="1">
    <location>
        <begin position="220"/>
        <end position="283"/>
    </location>
</feature>
<feature type="region of interest" description="Disordered" evidence="1">
    <location>
        <begin position="94"/>
        <end position="150"/>
    </location>
</feature>
<dbReference type="EMBL" id="KV425569">
    <property type="protein sequence ID" value="KZT25971.1"/>
    <property type="molecule type" value="Genomic_DNA"/>
</dbReference>
<feature type="compositionally biased region" description="Basic and acidic residues" evidence="1">
    <location>
        <begin position="134"/>
        <end position="145"/>
    </location>
</feature>